<evidence type="ECO:0000256" key="8">
    <source>
        <dbReference type="SAM" id="Phobius"/>
    </source>
</evidence>
<keyword evidence="5 8" id="KW-1133">Transmembrane helix</keyword>
<dbReference type="PANTHER" id="PTHR31585:SF44">
    <property type="entry name" value="FOLATE-BIOPTERIN TRANSPORTER 6-RELATED"/>
    <property type="match status" value="1"/>
</dbReference>
<evidence type="ECO:0000256" key="4">
    <source>
        <dbReference type="ARBA" id="ARBA00022692"/>
    </source>
</evidence>
<protein>
    <recommendedName>
        <fullName evidence="11">Folate-biopterin transporter 6</fullName>
    </recommendedName>
</protein>
<evidence type="ECO:0000256" key="2">
    <source>
        <dbReference type="ARBA" id="ARBA00007015"/>
    </source>
</evidence>
<feature type="transmembrane region" description="Helical" evidence="8">
    <location>
        <begin position="199"/>
        <end position="220"/>
    </location>
</feature>
<evidence type="ECO:0000256" key="6">
    <source>
        <dbReference type="ARBA" id="ARBA00023136"/>
    </source>
</evidence>
<proteinExistence type="inferred from homology"/>
<feature type="transmembrane region" description="Helical" evidence="8">
    <location>
        <begin position="369"/>
        <end position="391"/>
    </location>
</feature>
<accession>A0AA87ZQ36</accession>
<keyword evidence="6 8" id="KW-0472">Membrane</keyword>
<dbReference type="NCBIfam" id="TIGR00788">
    <property type="entry name" value="fbt"/>
    <property type="match status" value="1"/>
</dbReference>
<comment type="subcellular location">
    <subcellularLocation>
        <location evidence="1">Membrane</location>
        <topology evidence="1">Multi-pass membrane protein</topology>
    </subcellularLocation>
</comment>
<feature type="transmembrane region" description="Helical" evidence="8">
    <location>
        <begin position="338"/>
        <end position="357"/>
    </location>
</feature>
<dbReference type="InterPro" id="IPR039309">
    <property type="entry name" value="BT1"/>
</dbReference>
<gene>
    <name evidence="9" type="ORF">TIFTF001_009492</name>
</gene>
<evidence type="ECO:0000313" key="10">
    <source>
        <dbReference type="Proteomes" id="UP001187192"/>
    </source>
</evidence>
<keyword evidence="10" id="KW-1185">Reference proteome</keyword>
<evidence type="ECO:0000256" key="7">
    <source>
        <dbReference type="SAM" id="MobiDB-lite"/>
    </source>
</evidence>
<evidence type="ECO:0000256" key="5">
    <source>
        <dbReference type="ARBA" id="ARBA00022989"/>
    </source>
</evidence>
<feature type="transmembrane region" description="Helical" evidence="8">
    <location>
        <begin position="470"/>
        <end position="494"/>
    </location>
</feature>
<dbReference type="CDD" id="cd17484">
    <property type="entry name" value="MFS_FBT"/>
    <property type="match status" value="1"/>
</dbReference>
<keyword evidence="3" id="KW-0813">Transport</keyword>
<feature type="compositionally biased region" description="Basic and acidic residues" evidence="7">
    <location>
        <begin position="14"/>
        <end position="25"/>
    </location>
</feature>
<evidence type="ECO:0008006" key="11">
    <source>
        <dbReference type="Google" id="ProtNLM"/>
    </source>
</evidence>
<dbReference type="PANTHER" id="PTHR31585">
    <property type="entry name" value="FOLATE-BIOPTERIN TRANSPORTER 1, CHLOROPLASTIC"/>
    <property type="match status" value="1"/>
</dbReference>
<comment type="caution">
    <text evidence="9">The sequence shown here is derived from an EMBL/GenBank/DDBJ whole genome shotgun (WGS) entry which is preliminary data.</text>
</comment>
<feature type="transmembrane region" description="Helical" evidence="8">
    <location>
        <begin position="157"/>
        <end position="178"/>
    </location>
</feature>
<reference evidence="9" key="1">
    <citation type="submission" date="2023-07" db="EMBL/GenBank/DDBJ databases">
        <title>draft genome sequence of fig (Ficus carica).</title>
        <authorList>
            <person name="Takahashi T."/>
            <person name="Nishimura K."/>
        </authorList>
    </citation>
    <scope>NUCLEOTIDE SEQUENCE</scope>
</reference>
<dbReference type="EMBL" id="BTGU01000010">
    <property type="protein sequence ID" value="GMN40263.1"/>
    <property type="molecule type" value="Genomic_DNA"/>
</dbReference>
<dbReference type="InterPro" id="IPR036259">
    <property type="entry name" value="MFS_trans_sf"/>
</dbReference>
<dbReference type="SUPFAM" id="SSF103473">
    <property type="entry name" value="MFS general substrate transporter"/>
    <property type="match status" value="1"/>
</dbReference>
<evidence type="ECO:0000256" key="3">
    <source>
        <dbReference type="ARBA" id="ARBA00022448"/>
    </source>
</evidence>
<feature type="transmembrane region" description="Helical" evidence="8">
    <location>
        <begin position="134"/>
        <end position="151"/>
    </location>
</feature>
<feature type="transmembrane region" description="Helical" evidence="8">
    <location>
        <begin position="428"/>
        <end position="450"/>
    </location>
</feature>
<dbReference type="Pfam" id="PF03092">
    <property type="entry name" value="BT1"/>
    <property type="match status" value="1"/>
</dbReference>
<feature type="transmembrane region" description="Helical" evidence="8">
    <location>
        <begin position="305"/>
        <end position="326"/>
    </location>
</feature>
<keyword evidence="4 8" id="KW-0812">Transmembrane</keyword>
<comment type="similarity">
    <text evidence="2">Belongs to the major facilitator superfamily. Folate-biopterin transporter (TC 2.A.71) family.</text>
</comment>
<dbReference type="Gene3D" id="1.20.1250.20">
    <property type="entry name" value="MFS general substrate transporter like domains"/>
    <property type="match status" value="1"/>
</dbReference>
<name>A0AA87ZQ36_FICCA</name>
<dbReference type="Proteomes" id="UP001187192">
    <property type="component" value="Unassembled WGS sequence"/>
</dbReference>
<evidence type="ECO:0000313" key="9">
    <source>
        <dbReference type="EMBL" id="GMN40263.1"/>
    </source>
</evidence>
<dbReference type="AlphaFoldDB" id="A0AA87ZQ36"/>
<dbReference type="InterPro" id="IPR004324">
    <property type="entry name" value="FBT"/>
</dbReference>
<dbReference type="GO" id="GO:0016020">
    <property type="term" value="C:membrane"/>
    <property type="evidence" value="ECO:0007669"/>
    <property type="project" value="UniProtKB-SubCell"/>
</dbReference>
<evidence type="ECO:0000256" key="1">
    <source>
        <dbReference type="ARBA" id="ARBA00004141"/>
    </source>
</evidence>
<feature type="region of interest" description="Disordered" evidence="7">
    <location>
        <begin position="1"/>
        <end position="38"/>
    </location>
</feature>
<organism evidence="9 10">
    <name type="scientific">Ficus carica</name>
    <name type="common">Common fig</name>
    <dbReference type="NCBI Taxonomy" id="3494"/>
    <lineage>
        <taxon>Eukaryota</taxon>
        <taxon>Viridiplantae</taxon>
        <taxon>Streptophyta</taxon>
        <taxon>Embryophyta</taxon>
        <taxon>Tracheophyta</taxon>
        <taxon>Spermatophyta</taxon>
        <taxon>Magnoliopsida</taxon>
        <taxon>eudicotyledons</taxon>
        <taxon>Gunneridae</taxon>
        <taxon>Pentapetalae</taxon>
        <taxon>rosids</taxon>
        <taxon>fabids</taxon>
        <taxon>Rosales</taxon>
        <taxon>Moraceae</taxon>
        <taxon>Ficeae</taxon>
        <taxon>Ficus</taxon>
    </lineage>
</organism>
<feature type="transmembrane region" description="Helical" evidence="8">
    <location>
        <begin position="226"/>
        <end position="246"/>
    </location>
</feature>
<sequence>MNPTETHNLVGKPAGDHPSDSDHPRPLPTSTKTDDTHNPLLNMILQPLRWLQMLSSQVTPTFVAGVVLVYGLNQGFSGSFFRVVSDYYWKDVQRVQPSAVQLYAGLYSIPWVMKPLWGLLTDVFPVRGYRRRPYFILSGVVGTLSALAVALEGGMTVAAALACLIGLSAAVAIADVTIDACIARNSIEIRALASDLQSLCGFCSSAGALVGYATSGFFVHHLGSQGAFGLLAVPPASLVLLGFFIYEHKTPSSGNSEKKLSSSVNAVPKWLNAVPKWLLAVEKVGVAMKGMYTTIKFPQVWKPSLYMFLSLALSISTHEGEFYWYTDPKAGPAFSQEFVGIIYAIGAMASMAGVLIYHKTLKDYPFRNILFLAQLLYGVSGMIDLCFILRWNLALGIPDYLFVVMEECVHRIVSRIRWMPMIVLSSRLCPLGIEGTFFALLMCIDSLGGLSSKWGGGMMLHLFHVTRTDFANLWLVVLIRNVLRFSTLAFIFLVPKAGASDVLIPPDLLTKNPTDTDGEDENLELVPLRVEKTLV</sequence>